<keyword evidence="3" id="KW-1185">Reference proteome</keyword>
<feature type="compositionally biased region" description="Basic and acidic residues" evidence="1">
    <location>
        <begin position="31"/>
        <end position="43"/>
    </location>
</feature>
<gene>
    <name evidence="2" type="ORF">MSPICULIGERA_LOCUS8363</name>
</gene>
<dbReference type="Proteomes" id="UP001177023">
    <property type="component" value="Unassembled WGS sequence"/>
</dbReference>
<dbReference type="Gene3D" id="3.40.50.1240">
    <property type="entry name" value="Phosphoglycerate mutase-like"/>
    <property type="match status" value="1"/>
</dbReference>
<dbReference type="EMBL" id="CATQJA010002190">
    <property type="protein sequence ID" value="CAJ0569908.1"/>
    <property type="molecule type" value="Genomic_DNA"/>
</dbReference>
<feature type="non-terminal residue" evidence="2">
    <location>
        <position position="309"/>
    </location>
</feature>
<dbReference type="SUPFAM" id="SSF53254">
    <property type="entry name" value="Phosphoglycerate mutase-like"/>
    <property type="match status" value="1"/>
</dbReference>
<evidence type="ECO:0000256" key="1">
    <source>
        <dbReference type="SAM" id="MobiDB-lite"/>
    </source>
</evidence>
<organism evidence="2 3">
    <name type="scientific">Mesorhabditis spiculigera</name>
    <dbReference type="NCBI Taxonomy" id="96644"/>
    <lineage>
        <taxon>Eukaryota</taxon>
        <taxon>Metazoa</taxon>
        <taxon>Ecdysozoa</taxon>
        <taxon>Nematoda</taxon>
        <taxon>Chromadorea</taxon>
        <taxon>Rhabditida</taxon>
        <taxon>Rhabditina</taxon>
        <taxon>Rhabditomorpha</taxon>
        <taxon>Rhabditoidea</taxon>
        <taxon>Rhabditidae</taxon>
        <taxon>Mesorhabditinae</taxon>
        <taxon>Mesorhabditis</taxon>
    </lineage>
</organism>
<dbReference type="PANTHER" id="PTHR16469">
    <property type="entry name" value="UBIQUITIN-ASSOCIATED AND SH3 DOMAIN-CONTAINING BA-RELATED"/>
    <property type="match status" value="1"/>
</dbReference>
<dbReference type="InterPro" id="IPR029033">
    <property type="entry name" value="His_PPase_superfam"/>
</dbReference>
<proteinExistence type="predicted"/>
<dbReference type="PANTHER" id="PTHR16469:SF27">
    <property type="entry name" value="UBIQUITIN-ASSOCIATED AND SH3 DOMAIN-CONTAINING BA-RELATED"/>
    <property type="match status" value="1"/>
</dbReference>
<feature type="region of interest" description="Disordered" evidence="1">
    <location>
        <begin position="23"/>
        <end position="48"/>
    </location>
</feature>
<dbReference type="GO" id="GO:0016791">
    <property type="term" value="F:phosphatase activity"/>
    <property type="evidence" value="ECO:0007669"/>
    <property type="project" value="UniProtKB-ARBA"/>
</dbReference>
<comment type="caution">
    <text evidence="2">The sequence shown here is derived from an EMBL/GenBank/DDBJ whole genome shotgun (WGS) entry which is preliminary data.</text>
</comment>
<dbReference type="AlphaFoldDB" id="A0AA36CJD4"/>
<reference evidence="2" key="1">
    <citation type="submission" date="2023-06" db="EMBL/GenBank/DDBJ databases">
        <authorList>
            <person name="Delattre M."/>
        </authorList>
    </citation>
    <scope>NUCLEOTIDE SEQUENCE</scope>
    <source>
        <strain evidence="2">AF72</strain>
    </source>
</reference>
<dbReference type="InterPro" id="IPR051710">
    <property type="entry name" value="Phosphatase_SH3-domain"/>
</dbReference>
<evidence type="ECO:0000313" key="3">
    <source>
        <dbReference type="Proteomes" id="UP001177023"/>
    </source>
</evidence>
<accession>A0AA36CJD4</accession>
<sequence>MASGSSSSRKSLPAPDGVSLLLSHLVPDGGGGEKTRVAEDKTQSARTSSLLAPLSQGGYIDIVTITHAERMDTVGVPAWLRLAYRGGGELYTPWDLNMPASIPRRPVAHYRGDPPITVHGATTAGLLGCGLRKSDITPTMLRCVETAAGLLTRMDASFLSIRIEPSLADWAVAHDHGNYWLTPRQLSYLGFPIDLSYHPLLPVAKFPTEENPQQYLERLGAFYLHARQTAPDQSIVVVGNPGAIIYSRGQGPRVAEKLWKLCEAVEPLSVHAIRVGNNKVLEGQLRLLPLTPTVFKAREVERLAKKAKD</sequence>
<protein>
    <submittedName>
        <fullName evidence="2">Uncharacterized protein</fullName>
    </submittedName>
</protein>
<evidence type="ECO:0000313" key="2">
    <source>
        <dbReference type="EMBL" id="CAJ0569908.1"/>
    </source>
</evidence>
<name>A0AA36CJD4_9BILA</name>